<dbReference type="AlphaFoldDB" id="A0A9W8EGK8"/>
<feature type="region of interest" description="Disordered" evidence="1">
    <location>
        <begin position="235"/>
        <end position="262"/>
    </location>
</feature>
<comment type="caution">
    <text evidence="2">The sequence shown here is derived from an EMBL/GenBank/DDBJ whole genome shotgun (WGS) entry which is preliminary data.</text>
</comment>
<dbReference type="PANTHER" id="PTHR34117:SF1">
    <property type="entry name" value="STYLE CELL-CYCLE INHIBITOR 1"/>
    <property type="match status" value="1"/>
</dbReference>
<keyword evidence="3" id="KW-1185">Reference proteome</keyword>
<gene>
    <name evidence="2" type="ORF">H4R26_001476</name>
</gene>
<sequence length="294" mass="33909">MPRNSDDKPQKQQHRPPASSHSSSSREPIACADYYRLNAPFRLWLRKEKRLYFDELTSDQARSRFASFVHAWNSGRLRSRYYDQDPELAHLSKSVLTRHTWAFAASTGDRREMGSVNGNVLSAPLAATAEPNPPANAPAMLSPADLSSGSARLLDEEQRSRNRLRRKRERRDAHEREQLILDEVAPRETGHEAKIAKRRAINHIRHAEPTQDVEIADRDIYASPAQDLVALKRERDIQERRRQDRRRSTRPDPATRLRDHIDKEHKTVELLRAMAQQSRIHGLGMLQPPQAPRK</sequence>
<proteinExistence type="predicted"/>
<accession>A0A9W8EGK8</accession>
<evidence type="ECO:0000313" key="3">
    <source>
        <dbReference type="Proteomes" id="UP001150907"/>
    </source>
</evidence>
<feature type="compositionally biased region" description="Basic and acidic residues" evidence="1">
    <location>
        <begin position="1"/>
        <end position="10"/>
    </location>
</feature>
<evidence type="ECO:0000256" key="1">
    <source>
        <dbReference type="SAM" id="MobiDB-lite"/>
    </source>
</evidence>
<dbReference type="InterPro" id="IPR044688">
    <property type="entry name" value="SCI-1-like"/>
</dbReference>
<name>A0A9W8EGK8_9FUNG</name>
<organism evidence="2 3">
    <name type="scientific">Coemansia thaxteri</name>
    <dbReference type="NCBI Taxonomy" id="2663907"/>
    <lineage>
        <taxon>Eukaryota</taxon>
        <taxon>Fungi</taxon>
        <taxon>Fungi incertae sedis</taxon>
        <taxon>Zoopagomycota</taxon>
        <taxon>Kickxellomycotina</taxon>
        <taxon>Kickxellomycetes</taxon>
        <taxon>Kickxellales</taxon>
        <taxon>Kickxellaceae</taxon>
        <taxon>Coemansia</taxon>
    </lineage>
</organism>
<dbReference type="Proteomes" id="UP001150907">
    <property type="component" value="Unassembled WGS sequence"/>
</dbReference>
<evidence type="ECO:0000313" key="2">
    <source>
        <dbReference type="EMBL" id="KAJ2006290.1"/>
    </source>
</evidence>
<dbReference type="EMBL" id="JANBQF010000066">
    <property type="protein sequence ID" value="KAJ2006290.1"/>
    <property type="molecule type" value="Genomic_DNA"/>
</dbReference>
<reference evidence="2" key="1">
    <citation type="submission" date="2022-07" db="EMBL/GenBank/DDBJ databases">
        <title>Phylogenomic reconstructions and comparative analyses of Kickxellomycotina fungi.</title>
        <authorList>
            <person name="Reynolds N.K."/>
            <person name="Stajich J.E."/>
            <person name="Barry K."/>
            <person name="Grigoriev I.V."/>
            <person name="Crous P."/>
            <person name="Smith M.E."/>
        </authorList>
    </citation>
    <scope>NUCLEOTIDE SEQUENCE</scope>
    <source>
        <strain evidence="2">IMI 214461</strain>
    </source>
</reference>
<protein>
    <submittedName>
        <fullName evidence="2">Uncharacterized protein</fullName>
    </submittedName>
</protein>
<feature type="compositionally biased region" description="Basic and acidic residues" evidence="1">
    <location>
        <begin position="249"/>
        <end position="262"/>
    </location>
</feature>
<dbReference type="PANTHER" id="PTHR34117">
    <property type="entry name" value="STYLE CELL-CYCLE INHIBITOR 1"/>
    <property type="match status" value="1"/>
</dbReference>
<feature type="region of interest" description="Disordered" evidence="1">
    <location>
        <begin position="126"/>
        <end position="173"/>
    </location>
</feature>
<feature type="region of interest" description="Disordered" evidence="1">
    <location>
        <begin position="1"/>
        <end position="26"/>
    </location>
</feature>
<dbReference type="OrthoDB" id="2139939at2759"/>